<evidence type="ECO:0000256" key="18">
    <source>
        <dbReference type="ARBA" id="ARBA00047808"/>
    </source>
</evidence>
<dbReference type="GO" id="GO:0005524">
    <property type="term" value="F:ATP binding"/>
    <property type="evidence" value="ECO:0007669"/>
    <property type="project" value="UniProtKB-KW"/>
</dbReference>
<evidence type="ECO:0000256" key="4">
    <source>
        <dbReference type="ARBA" id="ARBA00008276"/>
    </source>
</evidence>
<dbReference type="InterPro" id="IPR004101">
    <property type="entry name" value="Mur_ligase_C"/>
</dbReference>
<keyword evidence="10 21" id="KW-0547">Nucleotide-binding</keyword>
<comment type="pathway">
    <text evidence="2">Cofactor biosynthesis; tetrahydrofolate biosynthesis; 7,8-dihydrofolate from 2-amino-4-hydroxy-6-hydroxymethyl-7,8-dihydropteridine diphosphate and 4-aminobenzoate: step 2/2.</text>
</comment>
<accession>A0A0H5E4A2</accession>
<evidence type="ECO:0000256" key="11">
    <source>
        <dbReference type="ARBA" id="ARBA00022840"/>
    </source>
</evidence>
<reference evidence="25" key="1">
    <citation type="submission" date="2015-06" db="EMBL/GenBank/DDBJ databases">
        <authorList>
            <person name="Bertelli C."/>
        </authorList>
    </citation>
    <scope>NUCLEOTIDE SEQUENCE [LARGE SCALE GENOMIC DNA]</scope>
    <source>
        <strain evidence="25">CRIB-30</strain>
    </source>
</reference>
<comment type="similarity">
    <text evidence="4 21">Belongs to the folylpolyglutamate synthase family.</text>
</comment>
<keyword evidence="25" id="KW-1185">Reference proteome</keyword>
<dbReference type="InterPro" id="IPR036565">
    <property type="entry name" value="Mur-like_cat_sf"/>
</dbReference>
<evidence type="ECO:0000256" key="12">
    <source>
        <dbReference type="ARBA" id="ARBA00022842"/>
    </source>
</evidence>
<proteinExistence type="inferred from homology"/>
<dbReference type="EC" id="6.3.2.12" evidence="5"/>
<dbReference type="PANTHER" id="PTHR11136">
    <property type="entry name" value="FOLYLPOLYGLUTAMATE SYNTHASE-RELATED"/>
    <property type="match status" value="1"/>
</dbReference>
<sequence>MHTIRYAELIEQLFSVNVKKAMVLGLSRMQAALKALGNPEKAFRAIHVAGTNGKGSVSLKIAEALSHDGSLVGLYTSPHIGTFRERVLCQGVKITEEEVTRLLPKAMKAGPQCTFFELTTLMAFLYFKEKGVEWAVIETGIGGRLDATNVIVPALSIITSVSLDHTEWLGGTLEEISLEKAGIIKERVPVVLGPTVPGLVEDVARERNALCIRVQGKFSSYDEENRRVALEALTLLHLSESAVAAGLAKRPSCRLESVSLPGLSTPVVLDVAHNPGGFASLFNSLNSLFGKKKWRLVLGMGKDKDHHACLSATVAHVEEIYLVRATGSREGTATEYLEDILLFLGMDKNRIVQCDSVKSAVNLAASASTNDQIPLLIAGTFFIMADAKEALGLSIERDPVFLSDSKKPL</sequence>
<comment type="catalytic activity">
    <reaction evidence="20">
        <text>7,8-dihydropteroate + L-glutamate + ATP = 7,8-dihydrofolate + ADP + phosphate + H(+)</text>
        <dbReference type="Rhea" id="RHEA:23584"/>
        <dbReference type="ChEBI" id="CHEBI:15378"/>
        <dbReference type="ChEBI" id="CHEBI:17839"/>
        <dbReference type="ChEBI" id="CHEBI:29985"/>
        <dbReference type="ChEBI" id="CHEBI:30616"/>
        <dbReference type="ChEBI" id="CHEBI:43474"/>
        <dbReference type="ChEBI" id="CHEBI:57451"/>
        <dbReference type="ChEBI" id="CHEBI:456216"/>
        <dbReference type="EC" id="6.3.2.12"/>
    </reaction>
</comment>
<protein>
    <recommendedName>
        <fullName evidence="7">Dihydrofolate synthase/folylpolyglutamate synthase</fullName>
        <ecNumber evidence="5">6.3.2.12</ecNumber>
        <ecNumber evidence="6">6.3.2.17</ecNumber>
    </recommendedName>
    <alternativeName>
        <fullName evidence="16">Folylpoly-gamma-glutamate synthetase-dihydrofolate synthetase</fullName>
    </alternativeName>
    <alternativeName>
        <fullName evidence="14">Folylpolyglutamate synthetase</fullName>
    </alternativeName>
    <alternativeName>
        <fullName evidence="15">Tetrahydrofolylpolyglutamate synthase</fullName>
    </alternativeName>
</protein>
<comment type="pathway">
    <text evidence="3">Cofactor biosynthesis; tetrahydrofolylpolyglutamate biosynthesis.</text>
</comment>
<dbReference type="Gene3D" id="3.90.190.20">
    <property type="entry name" value="Mur ligase, C-terminal domain"/>
    <property type="match status" value="1"/>
</dbReference>
<evidence type="ECO:0000256" key="7">
    <source>
        <dbReference type="ARBA" id="ARBA00019357"/>
    </source>
</evidence>
<dbReference type="EC" id="6.3.2.17" evidence="6"/>
<dbReference type="Gene3D" id="3.40.1190.10">
    <property type="entry name" value="Mur-like, catalytic domain"/>
    <property type="match status" value="1"/>
</dbReference>
<dbReference type="Pfam" id="PF02875">
    <property type="entry name" value="Mur_ligase_C"/>
    <property type="match status" value="1"/>
</dbReference>
<dbReference type="InterPro" id="IPR018109">
    <property type="entry name" value="Folylpolyglutamate_synth_CS"/>
</dbReference>
<comment type="catalytic activity">
    <reaction evidence="19">
        <text>(6R)-5,10-methylenetetrahydrofolyl-(gamma-L-Glu)(n) + L-glutamate + ATP = (6R)-5,10-methylenetetrahydrofolyl-(gamma-L-Glu)(n+1) + ADP + phosphate + H(+)</text>
        <dbReference type="Rhea" id="RHEA:51912"/>
        <dbReference type="Rhea" id="RHEA-COMP:13257"/>
        <dbReference type="Rhea" id="RHEA-COMP:13258"/>
        <dbReference type="ChEBI" id="CHEBI:15378"/>
        <dbReference type="ChEBI" id="CHEBI:29985"/>
        <dbReference type="ChEBI" id="CHEBI:30616"/>
        <dbReference type="ChEBI" id="CHEBI:43474"/>
        <dbReference type="ChEBI" id="CHEBI:136572"/>
        <dbReference type="ChEBI" id="CHEBI:456216"/>
        <dbReference type="EC" id="6.3.2.17"/>
    </reaction>
</comment>
<evidence type="ECO:0000256" key="20">
    <source>
        <dbReference type="ARBA" id="ARBA00049161"/>
    </source>
</evidence>
<dbReference type="Pfam" id="PF08245">
    <property type="entry name" value="Mur_ligase_M"/>
    <property type="match status" value="1"/>
</dbReference>
<dbReference type="InterPro" id="IPR001645">
    <property type="entry name" value="Folylpolyglutamate_synth"/>
</dbReference>
<dbReference type="OrthoDB" id="9809356at2"/>
<dbReference type="GO" id="GO:0046656">
    <property type="term" value="P:folic acid biosynthetic process"/>
    <property type="evidence" value="ECO:0007669"/>
    <property type="project" value="UniProtKB-KW"/>
</dbReference>
<evidence type="ECO:0000256" key="5">
    <source>
        <dbReference type="ARBA" id="ARBA00013023"/>
    </source>
</evidence>
<comment type="catalytic activity">
    <reaction evidence="17">
        <text>(6S)-5,6,7,8-tetrahydrofolyl-(gamma-L-Glu)(n) + L-glutamate + ATP = (6S)-5,6,7,8-tetrahydrofolyl-(gamma-L-Glu)(n+1) + ADP + phosphate + H(+)</text>
        <dbReference type="Rhea" id="RHEA:10580"/>
        <dbReference type="Rhea" id="RHEA-COMP:14738"/>
        <dbReference type="Rhea" id="RHEA-COMP:14740"/>
        <dbReference type="ChEBI" id="CHEBI:15378"/>
        <dbReference type="ChEBI" id="CHEBI:29985"/>
        <dbReference type="ChEBI" id="CHEBI:30616"/>
        <dbReference type="ChEBI" id="CHEBI:43474"/>
        <dbReference type="ChEBI" id="CHEBI:141005"/>
        <dbReference type="ChEBI" id="CHEBI:456216"/>
        <dbReference type="EC" id="6.3.2.17"/>
    </reaction>
</comment>
<dbReference type="SUPFAM" id="SSF53623">
    <property type="entry name" value="MurD-like peptide ligases, catalytic domain"/>
    <property type="match status" value="1"/>
</dbReference>
<dbReference type="SUPFAM" id="SSF53244">
    <property type="entry name" value="MurD-like peptide ligases, peptide-binding domain"/>
    <property type="match status" value="1"/>
</dbReference>
<dbReference type="PROSITE" id="PS01012">
    <property type="entry name" value="FOLYLPOLYGLU_SYNT_2"/>
    <property type="match status" value="1"/>
</dbReference>
<dbReference type="InterPro" id="IPR036615">
    <property type="entry name" value="Mur_ligase_C_dom_sf"/>
</dbReference>
<dbReference type="GO" id="GO:0008841">
    <property type="term" value="F:dihydrofolate synthase activity"/>
    <property type="evidence" value="ECO:0007669"/>
    <property type="project" value="UniProtKB-EC"/>
</dbReference>
<keyword evidence="11 21" id="KW-0067">ATP-binding</keyword>
<dbReference type="GO" id="GO:0046872">
    <property type="term" value="F:metal ion binding"/>
    <property type="evidence" value="ECO:0007669"/>
    <property type="project" value="UniProtKB-KW"/>
</dbReference>
<name>A0A0H5E4A2_9BACT</name>
<evidence type="ECO:0000256" key="6">
    <source>
        <dbReference type="ARBA" id="ARBA00013025"/>
    </source>
</evidence>
<evidence type="ECO:0000256" key="1">
    <source>
        <dbReference type="ARBA" id="ARBA00002714"/>
    </source>
</evidence>
<dbReference type="EMBL" id="CWGJ01000011">
    <property type="protein sequence ID" value="CRX38050.1"/>
    <property type="molecule type" value="Genomic_DNA"/>
</dbReference>
<keyword evidence="12" id="KW-0460">Magnesium</keyword>
<dbReference type="PIRSF" id="PIRSF001563">
    <property type="entry name" value="Folylpolyglu_synth"/>
    <property type="match status" value="1"/>
</dbReference>
<gene>
    <name evidence="24" type="primary">folC</name>
    <name evidence="24" type="ORF">ELAC_0698</name>
</gene>
<evidence type="ECO:0000259" key="22">
    <source>
        <dbReference type="Pfam" id="PF02875"/>
    </source>
</evidence>
<evidence type="ECO:0000256" key="9">
    <source>
        <dbReference type="ARBA" id="ARBA00022723"/>
    </source>
</evidence>
<evidence type="ECO:0000256" key="21">
    <source>
        <dbReference type="PIRNR" id="PIRNR001563"/>
    </source>
</evidence>
<feature type="domain" description="Mur ligase C-terminal" evidence="22">
    <location>
        <begin position="254"/>
        <end position="373"/>
    </location>
</feature>
<evidence type="ECO:0000256" key="10">
    <source>
        <dbReference type="ARBA" id="ARBA00022741"/>
    </source>
</evidence>
<evidence type="ECO:0000256" key="19">
    <source>
        <dbReference type="ARBA" id="ARBA00049035"/>
    </source>
</evidence>
<dbReference type="Proteomes" id="UP000220251">
    <property type="component" value="Unassembled WGS sequence"/>
</dbReference>
<dbReference type="AlphaFoldDB" id="A0A0H5E4A2"/>
<evidence type="ECO:0000256" key="2">
    <source>
        <dbReference type="ARBA" id="ARBA00004799"/>
    </source>
</evidence>
<evidence type="ECO:0000256" key="14">
    <source>
        <dbReference type="ARBA" id="ARBA00030048"/>
    </source>
</evidence>
<dbReference type="PANTHER" id="PTHR11136:SF0">
    <property type="entry name" value="DIHYDROFOLATE SYNTHETASE-RELATED"/>
    <property type="match status" value="1"/>
</dbReference>
<keyword evidence="8 21" id="KW-0436">Ligase</keyword>
<keyword evidence="13" id="KW-0289">Folate biosynthesis</keyword>
<evidence type="ECO:0000256" key="8">
    <source>
        <dbReference type="ARBA" id="ARBA00022598"/>
    </source>
</evidence>
<evidence type="ECO:0000313" key="24">
    <source>
        <dbReference type="EMBL" id="CRX38050.1"/>
    </source>
</evidence>
<keyword evidence="9" id="KW-0479">Metal-binding</keyword>
<evidence type="ECO:0000256" key="17">
    <source>
        <dbReference type="ARBA" id="ARBA00047493"/>
    </source>
</evidence>
<evidence type="ECO:0000259" key="23">
    <source>
        <dbReference type="Pfam" id="PF08245"/>
    </source>
</evidence>
<dbReference type="NCBIfam" id="TIGR01499">
    <property type="entry name" value="folC"/>
    <property type="match status" value="1"/>
</dbReference>
<dbReference type="GO" id="GO:0004326">
    <property type="term" value="F:tetrahydrofolylpolyglutamate synthase activity"/>
    <property type="evidence" value="ECO:0007669"/>
    <property type="project" value="UniProtKB-EC"/>
</dbReference>
<feature type="domain" description="Mur ligase central" evidence="23">
    <location>
        <begin position="48"/>
        <end position="186"/>
    </location>
</feature>
<dbReference type="RefSeq" id="WP_098037904.1">
    <property type="nucleotide sequence ID" value="NZ_CWGJ01000011.1"/>
</dbReference>
<comment type="catalytic activity">
    <reaction evidence="18">
        <text>10-formyltetrahydrofolyl-(gamma-L-Glu)(n) + L-glutamate + ATP = 10-formyltetrahydrofolyl-(gamma-L-Glu)(n+1) + ADP + phosphate + H(+)</text>
        <dbReference type="Rhea" id="RHEA:51904"/>
        <dbReference type="Rhea" id="RHEA-COMP:13088"/>
        <dbReference type="Rhea" id="RHEA-COMP:14300"/>
        <dbReference type="ChEBI" id="CHEBI:15378"/>
        <dbReference type="ChEBI" id="CHEBI:29985"/>
        <dbReference type="ChEBI" id="CHEBI:30616"/>
        <dbReference type="ChEBI" id="CHEBI:43474"/>
        <dbReference type="ChEBI" id="CHEBI:134413"/>
        <dbReference type="ChEBI" id="CHEBI:456216"/>
        <dbReference type="EC" id="6.3.2.17"/>
    </reaction>
</comment>
<organism evidence="24 25">
    <name type="scientific">Estrella lausannensis</name>
    <dbReference type="NCBI Taxonomy" id="483423"/>
    <lineage>
        <taxon>Bacteria</taxon>
        <taxon>Pseudomonadati</taxon>
        <taxon>Chlamydiota</taxon>
        <taxon>Chlamydiia</taxon>
        <taxon>Parachlamydiales</taxon>
        <taxon>Candidatus Criblamydiaceae</taxon>
        <taxon>Estrella</taxon>
    </lineage>
</organism>
<evidence type="ECO:0000256" key="15">
    <source>
        <dbReference type="ARBA" id="ARBA00030592"/>
    </source>
</evidence>
<dbReference type="GO" id="GO:0005829">
    <property type="term" value="C:cytosol"/>
    <property type="evidence" value="ECO:0007669"/>
    <property type="project" value="TreeGrafter"/>
</dbReference>
<evidence type="ECO:0000256" key="3">
    <source>
        <dbReference type="ARBA" id="ARBA00005150"/>
    </source>
</evidence>
<dbReference type="InterPro" id="IPR013221">
    <property type="entry name" value="Mur_ligase_cen"/>
</dbReference>
<evidence type="ECO:0000313" key="25">
    <source>
        <dbReference type="Proteomes" id="UP000220251"/>
    </source>
</evidence>
<comment type="function">
    <text evidence="1">Functions in two distinct reactions of the de novo folate biosynthetic pathway. Catalyzes the addition of a glutamate residue to dihydropteroate (7,8-dihydropteroate or H2Pte) to form dihydrofolate (7,8-dihydrofolate monoglutamate or H2Pte-Glu). Also catalyzes successive additions of L-glutamate to tetrahydrofolate or 10-formyltetrahydrofolate or 5,10-methylenetetrahydrofolate, leading to folylpolyglutamate derivatives.</text>
</comment>
<evidence type="ECO:0000256" key="13">
    <source>
        <dbReference type="ARBA" id="ARBA00022909"/>
    </source>
</evidence>
<evidence type="ECO:0000256" key="16">
    <source>
        <dbReference type="ARBA" id="ARBA00032510"/>
    </source>
</evidence>